<sequence length="63" mass="7259">MREDRAKFMKSVSENGYVGNYTGIRISSTGRRFYIIQATVWNLTDENGTIRGQAAAFQKHRFI</sequence>
<evidence type="ECO:0000259" key="1">
    <source>
        <dbReference type="Pfam" id="PF08670"/>
    </source>
</evidence>
<dbReference type="Proteomes" id="UP000321157">
    <property type="component" value="Unassembled WGS sequence"/>
</dbReference>
<reference evidence="2 3" key="1">
    <citation type="submission" date="2019-07" db="EMBL/GenBank/DDBJ databases">
        <title>Whole genome shotgun sequence of Aneurinibacillus danicus NBRC 102444.</title>
        <authorList>
            <person name="Hosoyama A."/>
            <person name="Uohara A."/>
            <person name="Ohji S."/>
            <person name="Ichikawa N."/>
        </authorList>
    </citation>
    <scope>NUCLEOTIDE SEQUENCE [LARGE SCALE GENOMIC DNA]</scope>
    <source>
        <strain evidence="2 3">NBRC 102444</strain>
    </source>
</reference>
<comment type="caution">
    <text evidence="2">The sequence shown here is derived from an EMBL/GenBank/DDBJ whole genome shotgun (WGS) entry which is preliminary data.</text>
</comment>
<feature type="domain" description="MEKHLA" evidence="1">
    <location>
        <begin position="2"/>
        <end position="61"/>
    </location>
</feature>
<gene>
    <name evidence="2" type="ORF">ADA01nite_11200</name>
</gene>
<evidence type="ECO:0000313" key="2">
    <source>
        <dbReference type="EMBL" id="GEN33660.1"/>
    </source>
</evidence>
<organism evidence="2 3">
    <name type="scientific">Aneurinibacillus danicus</name>
    <dbReference type="NCBI Taxonomy" id="267746"/>
    <lineage>
        <taxon>Bacteria</taxon>
        <taxon>Bacillati</taxon>
        <taxon>Bacillota</taxon>
        <taxon>Bacilli</taxon>
        <taxon>Bacillales</taxon>
        <taxon>Paenibacillaceae</taxon>
        <taxon>Aneurinibacillus group</taxon>
        <taxon>Aneurinibacillus</taxon>
    </lineage>
</organism>
<protein>
    <recommendedName>
        <fullName evidence="1">MEKHLA domain-containing protein</fullName>
    </recommendedName>
</protein>
<proteinExistence type="predicted"/>
<keyword evidence="3" id="KW-1185">Reference proteome</keyword>
<name>A0A511V417_9BACL</name>
<dbReference type="EMBL" id="BJXX01000049">
    <property type="protein sequence ID" value="GEN33660.1"/>
    <property type="molecule type" value="Genomic_DNA"/>
</dbReference>
<dbReference type="AlphaFoldDB" id="A0A511V417"/>
<accession>A0A511V417</accession>
<evidence type="ECO:0000313" key="3">
    <source>
        <dbReference type="Proteomes" id="UP000321157"/>
    </source>
</evidence>
<dbReference type="InterPro" id="IPR013978">
    <property type="entry name" value="MEKHLA"/>
</dbReference>
<dbReference type="Pfam" id="PF08670">
    <property type="entry name" value="MEKHLA"/>
    <property type="match status" value="1"/>
</dbReference>